<dbReference type="GO" id="GO:0045892">
    <property type="term" value="P:negative regulation of DNA-templated transcription"/>
    <property type="evidence" value="ECO:0007669"/>
    <property type="project" value="TreeGrafter"/>
</dbReference>
<sequence length="270" mass="28620">MSLAHRCGHVITFGGEEEFAGPITNGGEVVSTAVQTARRTGSAGAIGRAMTVLNCLGRRAAPTSLAEISRRTGLPKSTVHRLLGTLEGQGAVRRAGAGYVLGEAIRRLSDGVETAHRDALRHLLMPHIAELYEATRLPTSLAVLDGHSVVRLVTLYPRTPGGPVPHGTGRVPADRTALGRLLLAYRPEPAALEPELVSIRRAGIAFLGREPAGGLAEMAVPVAAWPDREVAAIGLTGRSGELARTGVERLLRRTALEARLTLRRHRAVLP</sequence>
<dbReference type="Pfam" id="PF09339">
    <property type="entry name" value="HTH_IclR"/>
    <property type="match status" value="1"/>
</dbReference>
<dbReference type="GO" id="GO:0003677">
    <property type="term" value="F:DNA binding"/>
    <property type="evidence" value="ECO:0007669"/>
    <property type="project" value="UniProtKB-KW"/>
</dbReference>
<dbReference type="SUPFAM" id="SSF55781">
    <property type="entry name" value="GAF domain-like"/>
    <property type="match status" value="1"/>
</dbReference>
<organism evidence="9 10">
    <name type="scientific">Thermomonospora echinospora</name>
    <dbReference type="NCBI Taxonomy" id="1992"/>
    <lineage>
        <taxon>Bacteria</taxon>
        <taxon>Bacillati</taxon>
        <taxon>Actinomycetota</taxon>
        <taxon>Actinomycetes</taxon>
        <taxon>Streptosporangiales</taxon>
        <taxon>Thermomonosporaceae</taxon>
        <taxon>Thermomonospora</taxon>
    </lineage>
</organism>
<keyword evidence="10" id="KW-1185">Reference proteome</keyword>
<dbReference type="PANTHER" id="PTHR30136:SF34">
    <property type="entry name" value="TRANSCRIPTIONAL REGULATOR"/>
    <property type="match status" value="1"/>
</dbReference>
<dbReference type="PANTHER" id="PTHR30136">
    <property type="entry name" value="HELIX-TURN-HELIX TRANSCRIPTIONAL REGULATOR, ICLR FAMILY"/>
    <property type="match status" value="1"/>
</dbReference>
<dbReference type="SUPFAM" id="SSF46785">
    <property type="entry name" value="Winged helix' DNA-binding domain"/>
    <property type="match status" value="1"/>
</dbReference>
<evidence type="ECO:0000313" key="10">
    <source>
        <dbReference type="Proteomes" id="UP000236723"/>
    </source>
</evidence>
<dbReference type="SMART" id="SM00346">
    <property type="entry name" value="HTH_ICLR"/>
    <property type="match status" value="1"/>
</dbReference>
<dbReference type="InterPro" id="IPR029016">
    <property type="entry name" value="GAF-like_dom_sf"/>
</dbReference>
<dbReference type="InterPro" id="IPR005471">
    <property type="entry name" value="Tscrpt_reg_IclR_N"/>
</dbReference>
<keyword evidence="4" id="KW-0804">Transcription</keyword>
<name>A0A1H6D659_9ACTN</name>
<dbReference type="GO" id="GO:0006071">
    <property type="term" value="P:glycerol metabolic process"/>
    <property type="evidence" value="ECO:0007669"/>
    <property type="project" value="UniProtKB-KW"/>
</dbReference>
<protein>
    <recommendedName>
        <fullName evidence="6">Glycerol operon regulatory protein</fullName>
    </recommendedName>
</protein>
<dbReference type="AlphaFoldDB" id="A0A1H6D659"/>
<dbReference type="Gene3D" id="1.10.10.10">
    <property type="entry name" value="Winged helix-like DNA-binding domain superfamily/Winged helix DNA-binding domain"/>
    <property type="match status" value="1"/>
</dbReference>
<dbReference type="EMBL" id="FNVO01000013">
    <property type="protein sequence ID" value="SEG80106.1"/>
    <property type="molecule type" value="Genomic_DNA"/>
</dbReference>
<comment type="function">
    <text evidence="5">May be an activator protein for the gylABX operon.</text>
</comment>
<evidence type="ECO:0000259" key="7">
    <source>
        <dbReference type="PROSITE" id="PS51077"/>
    </source>
</evidence>
<evidence type="ECO:0000256" key="1">
    <source>
        <dbReference type="ARBA" id="ARBA00022798"/>
    </source>
</evidence>
<dbReference type="FunFam" id="1.10.10.10:FF:000056">
    <property type="entry name" value="IclR family transcriptional regulator"/>
    <property type="match status" value="1"/>
</dbReference>
<evidence type="ECO:0000256" key="2">
    <source>
        <dbReference type="ARBA" id="ARBA00023015"/>
    </source>
</evidence>
<proteinExistence type="predicted"/>
<reference evidence="10" key="1">
    <citation type="submission" date="2016-10" db="EMBL/GenBank/DDBJ databases">
        <authorList>
            <person name="Varghese N."/>
            <person name="Submissions S."/>
        </authorList>
    </citation>
    <scope>NUCLEOTIDE SEQUENCE [LARGE SCALE GENOMIC DNA]</scope>
    <source>
        <strain evidence="10">DSM 43163</strain>
    </source>
</reference>
<accession>A0A1H6D659</accession>
<evidence type="ECO:0000256" key="4">
    <source>
        <dbReference type="ARBA" id="ARBA00023163"/>
    </source>
</evidence>
<gene>
    <name evidence="9" type="ORF">SAMN04489712_11314</name>
</gene>
<evidence type="ECO:0000256" key="6">
    <source>
        <dbReference type="ARBA" id="ARBA00070406"/>
    </source>
</evidence>
<dbReference type="InterPro" id="IPR036390">
    <property type="entry name" value="WH_DNA-bd_sf"/>
</dbReference>
<dbReference type="Proteomes" id="UP000236723">
    <property type="component" value="Unassembled WGS sequence"/>
</dbReference>
<evidence type="ECO:0000256" key="5">
    <source>
        <dbReference type="ARBA" id="ARBA00058938"/>
    </source>
</evidence>
<feature type="domain" description="HTH iclR-type" evidence="7">
    <location>
        <begin position="43"/>
        <end position="103"/>
    </location>
</feature>
<dbReference type="InterPro" id="IPR036388">
    <property type="entry name" value="WH-like_DNA-bd_sf"/>
</dbReference>
<dbReference type="InterPro" id="IPR050707">
    <property type="entry name" value="HTH_MetabolicPath_Reg"/>
</dbReference>
<keyword evidence="3 9" id="KW-0238">DNA-binding</keyword>
<feature type="domain" description="IclR-ED" evidence="8">
    <location>
        <begin position="106"/>
        <end position="268"/>
    </location>
</feature>
<keyword evidence="2" id="KW-0805">Transcription regulation</keyword>
<evidence type="ECO:0000256" key="3">
    <source>
        <dbReference type="ARBA" id="ARBA00023125"/>
    </source>
</evidence>
<keyword evidence="1" id="KW-0319">Glycerol metabolism</keyword>
<evidence type="ECO:0000313" key="9">
    <source>
        <dbReference type="EMBL" id="SEG80106.1"/>
    </source>
</evidence>
<dbReference type="PROSITE" id="PS51077">
    <property type="entry name" value="HTH_ICLR"/>
    <property type="match status" value="1"/>
</dbReference>
<dbReference type="PROSITE" id="PS51078">
    <property type="entry name" value="ICLR_ED"/>
    <property type="match status" value="1"/>
</dbReference>
<evidence type="ECO:0000259" key="8">
    <source>
        <dbReference type="PROSITE" id="PS51078"/>
    </source>
</evidence>
<dbReference type="Gene3D" id="3.30.450.40">
    <property type="match status" value="2"/>
</dbReference>
<dbReference type="InterPro" id="IPR014757">
    <property type="entry name" value="Tscrpt_reg_IclR_C"/>
</dbReference>
<dbReference type="GO" id="GO:0003700">
    <property type="term" value="F:DNA-binding transcription factor activity"/>
    <property type="evidence" value="ECO:0007669"/>
    <property type="project" value="TreeGrafter"/>
</dbReference>